<dbReference type="GO" id="GO:0005737">
    <property type="term" value="C:cytoplasm"/>
    <property type="evidence" value="ECO:0007669"/>
    <property type="project" value="UniProtKB-SubCell"/>
</dbReference>
<dbReference type="GO" id="GO:0005980">
    <property type="term" value="P:glycogen catabolic process"/>
    <property type="evidence" value="ECO:0007669"/>
    <property type="project" value="TreeGrafter"/>
</dbReference>
<dbReference type="PIRSF" id="PIRSF000460">
    <property type="entry name" value="Pprylas_GlgP"/>
    <property type="match status" value="1"/>
</dbReference>
<evidence type="ECO:0000256" key="9">
    <source>
        <dbReference type="ARBA" id="ARBA00022898"/>
    </source>
</evidence>
<dbReference type="EC" id="2.4.1.1" evidence="13"/>
<dbReference type="FunFam" id="3.40.50.2000:FF:000153">
    <property type="entry name" value="Alpha-1,4 glucan phosphorylase"/>
    <property type="match status" value="1"/>
</dbReference>
<dbReference type="GO" id="GO:0030170">
    <property type="term" value="F:pyridoxal phosphate binding"/>
    <property type="evidence" value="ECO:0007669"/>
    <property type="project" value="InterPro"/>
</dbReference>
<comment type="similarity">
    <text evidence="4 13">Belongs to the glycogen phosphorylase family.</text>
</comment>
<keyword evidence="10 13" id="KW-0119">Carbohydrate metabolism</keyword>
<evidence type="ECO:0000256" key="4">
    <source>
        <dbReference type="ARBA" id="ARBA00006047"/>
    </source>
</evidence>
<keyword evidence="5" id="KW-0963">Cytoplasm</keyword>
<comment type="subcellular location">
    <subcellularLocation>
        <location evidence="3">Cytoplasm</location>
    </subcellularLocation>
</comment>
<evidence type="ECO:0000256" key="8">
    <source>
        <dbReference type="ARBA" id="ARBA00022679"/>
    </source>
</evidence>
<comment type="cofactor">
    <cofactor evidence="2 13">
        <name>pyridoxal 5'-phosphate</name>
        <dbReference type="ChEBI" id="CHEBI:597326"/>
    </cofactor>
</comment>
<comment type="catalytic activity">
    <reaction evidence="1 13">
        <text>[(1-&gt;4)-alpha-D-glucosyl](n) + phosphate = [(1-&gt;4)-alpha-D-glucosyl](n-1) + alpha-D-glucose 1-phosphate</text>
        <dbReference type="Rhea" id="RHEA:41732"/>
        <dbReference type="Rhea" id="RHEA-COMP:9584"/>
        <dbReference type="Rhea" id="RHEA-COMP:9586"/>
        <dbReference type="ChEBI" id="CHEBI:15444"/>
        <dbReference type="ChEBI" id="CHEBI:43474"/>
        <dbReference type="ChEBI" id="CHEBI:58601"/>
        <dbReference type="EC" id="2.4.1.1"/>
    </reaction>
</comment>
<keyword evidence="6" id="KW-0021">Allosteric enzyme</keyword>
<dbReference type="InterPro" id="IPR035090">
    <property type="entry name" value="Pyridoxal_P_attach_site"/>
</dbReference>
<dbReference type="NCBIfam" id="TIGR02093">
    <property type="entry name" value="P_ylase"/>
    <property type="match status" value="1"/>
</dbReference>
<evidence type="ECO:0000256" key="11">
    <source>
        <dbReference type="ARBA" id="ARBA00025174"/>
    </source>
</evidence>
<evidence type="ECO:0000256" key="12">
    <source>
        <dbReference type="PIRSR" id="PIRSR000460-1"/>
    </source>
</evidence>
<comment type="caution">
    <text evidence="14">The sequence shown here is derived from an EMBL/GenBank/DDBJ whole genome shotgun (WGS) entry which is preliminary data.</text>
</comment>
<evidence type="ECO:0000313" key="15">
    <source>
        <dbReference type="Proteomes" id="UP000886874"/>
    </source>
</evidence>
<dbReference type="InterPro" id="IPR011833">
    <property type="entry name" value="Glycg_phsphrylas"/>
</dbReference>
<dbReference type="Pfam" id="PF00343">
    <property type="entry name" value="Phosphorylase"/>
    <property type="match status" value="1"/>
</dbReference>
<protein>
    <recommendedName>
        <fullName evidence="13">Alpha-1,4 glucan phosphorylase</fullName>
        <ecNumber evidence="13">2.4.1.1</ecNumber>
    </recommendedName>
</protein>
<dbReference type="SUPFAM" id="SSF53756">
    <property type="entry name" value="UDP-Glycosyltransferase/glycogen phosphorylase"/>
    <property type="match status" value="1"/>
</dbReference>
<gene>
    <name evidence="14" type="ORF">IAA67_03010</name>
</gene>
<dbReference type="EMBL" id="DVFN01000046">
    <property type="protein sequence ID" value="HIQ69287.1"/>
    <property type="molecule type" value="Genomic_DNA"/>
</dbReference>
<keyword evidence="7 13" id="KW-0328">Glycosyltransferase</keyword>
<dbReference type="PROSITE" id="PS00102">
    <property type="entry name" value="PHOSPHORYLASE"/>
    <property type="match status" value="1"/>
</dbReference>
<evidence type="ECO:0000313" key="14">
    <source>
        <dbReference type="EMBL" id="HIQ69287.1"/>
    </source>
</evidence>
<accession>A0A9D0Z4Y1</accession>
<evidence type="ECO:0000256" key="2">
    <source>
        <dbReference type="ARBA" id="ARBA00001933"/>
    </source>
</evidence>
<evidence type="ECO:0000256" key="6">
    <source>
        <dbReference type="ARBA" id="ARBA00022533"/>
    </source>
</evidence>
<sequence>MSYSIPSIVSNTEALLKLRHDETLTSTTPQRLHDCLGQAVMMALNQHWTDSKKAREGHRKAYYFSAEYLMGRLVYSNLFNMGILEPIRKAFAEKGVDLAELEDIEDAALGNGGLGRLAACFLDSAVTKGVPLSGYGLRYRFGLFKQSFGKDGSQKESADDWTRYGDPWSYRRDKHAVQVSFADQTVIAVPYDMPIIGYGNDNIGTLRLWQCEPQQELDFDAFNAQDYEKALLEKNKAEDITRVLYPNDSTKEGKELRIKQQYVLSSASLQDILRVYRSTYGKDFVHLHEAAAIQLNDTHPAISIPELIRLLMLEGLDFESATQVAGKTFAYTNHTVMGEALEKWDLDLLAGVVPEIVEIIKRLDERCRKEHPQLFLIRDNQVHMANLSIYLSTAVNGVAEIHTEILKRDIFKDWYAVYPERFQNKTNGITPRRWLGLCNPELTKLLEQYVSPGFLTQLDWLQVLKPVIDDQIVAEFNQVKRIKKEQLVQVLRAKEGVEVNPGFLFDVQIKRLHEYKRQLLNGFSILDIYYGLKEGTITDFTPTLFLFGAKSAPGYQRAKAIIRYLNQIAKLIHSDPDVAGKMQVVFVQNYNCSYAEHIIPAADVSEQISPAGTEASGTGNMKFMLNGAVTLGTLDGANVEIVQQAGAENNYIFGATVEELEAIQDTYDPMAIYESNPRIKRVVDSLIDGTVPTDEEFQELHDALLKGASWHKPDHYFLLKDFESYQEARLRANRDYRDRMAFGKKCLMNVASAGKFSSDRTIRQYAQEIWHV</sequence>
<dbReference type="GO" id="GO:0008184">
    <property type="term" value="F:glycogen phosphorylase activity"/>
    <property type="evidence" value="ECO:0007669"/>
    <property type="project" value="InterPro"/>
</dbReference>
<dbReference type="PANTHER" id="PTHR11468">
    <property type="entry name" value="GLYCOGEN PHOSPHORYLASE"/>
    <property type="match status" value="1"/>
</dbReference>
<feature type="modified residue" description="N6-(pyridoxal phosphate)lysine" evidence="12">
    <location>
        <position position="622"/>
    </location>
</feature>
<dbReference type="Proteomes" id="UP000886874">
    <property type="component" value="Unassembled WGS sequence"/>
</dbReference>
<dbReference type="InterPro" id="IPR000811">
    <property type="entry name" value="Glyco_trans_35"/>
</dbReference>
<dbReference type="CDD" id="cd04300">
    <property type="entry name" value="GT35_Glycogen_Phosphorylase"/>
    <property type="match status" value="1"/>
</dbReference>
<dbReference type="AlphaFoldDB" id="A0A9D0Z4Y1"/>
<organism evidence="14 15">
    <name type="scientific">Candidatus Avoscillospira stercorigallinarum</name>
    <dbReference type="NCBI Taxonomy" id="2840708"/>
    <lineage>
        <taxon>Bacteria</taxon>
        <taxon>Bacillati</taxon>
        <taxon>Bacillota</taxon>
        <taxon>Clostridia</taxon>
        <taxon>Eubacteriales</taxon>
        <taxon>Oscillospiraceae</taxon>
        <taxon>Oscillospiraceae incertae sedis</taxon>
        <taxon>Candidatus Avoscillospira</taxon>
    </lineage>
</organism>
<name>A0A9D0Z4Y1_9FIRM</name>
<dbReference type="Gene3D" id="3.40.50.2000">
    <property type="entry name" value="Glycogen Phosphorylase B"/>
    <property type="match status" value="2"/>
</dbReference>
<reference evidence="14" key="1">
    <citation type="submission" date="2020-10" db="EMBL/GenBank/DDBJ databases">
        <authorList>
            <person name="Gilroy R."/>
        </authorList>
    </citation>
    <scope>NUCLEOTIDE SEQUENCE</scope>
    <source>
        <strain evidence="14">ChiSjej2B20-13462</strain>
    </source>
</reference>
<evidence type="ECO:0000256" key="1">
    <source>
        <dbReference type="ARBA" id="ARBA00001275"/>
    </source>
</evidence>
<evidence type="ECO:0000256" key="5">
    <source>
        <dbReference type="ARBA" id="ARBA00022490"/>
    </source>
</evidence>
<proteinExistence type="inferred from homology"/>
<keyword evidence="9 12" id="KW-0663">Pyridoxal phosphate</keyword>
<dbReference type="FunFam" id="3.40.50.2000:FF:000003">
    <property type="entry name" value="Alpha-1,4 glucan phosphorylase"/>
    <property type="match status" value="1"/>
</dbReference>
<evidence type="ECO:0000256" key="10">
    <source>
        <dbReference type="ARBA" id="ARBA00023277"/>
    </source>
</evidence>
<evidence type="ECO:0000256" key="13">
    <source>
        <dbReference type="RuleBase" id="RU000587"/>
    </source>
</evidence>
<dbReference type="PANTHER" id="PTHR11468:SF3">
    <property type="entry name" value="GLYCOGEN PHOSPHORYLASE, LIVER FORM"/>
    <property type="match status" value="1"/>
</dbReference>
<keyword evidence="8 13" id="KW-0808">Transferase</keyword>
<evidence type="ECO:0000256" key="3">
    <source>
        <dbReference type="ARBA" id="ARBA00004496"/>
    </source>
</evidence>
<evidence type="ECO:0000256" key="7">
    <source>
        <dbReference type="ARBA" id="ARBA00022676"/>
    </source>
</evidence>
<comment type="function">
    <text evidence="13">Allosteric enzyme that catalyzes the rate-limiting step in glycogen catabolism, the phosphorolytic cleavage of glycogen to produce glucose-1-phosphate, and plays a central role in maintaining cellular and organismal glucose homeostasis.</text>
</comment>
<reference evidence="14" key="2">
    <citation type="journal article" date="2021" name="PeerJ">
        <title>Extensive microbial diversity within the chicken gut microbiome revealed by metagenomics and culture.</title>
        <authorList>
            <person name="Gilroy R."/>
            <person name="Ravi A."/>
            <person name="Getino M."/>
            <person name="Pursley I."/>
            <person name="Horton D.L."/>
            <person name="Alikhan N.F."/>
            <person name="Baker D."/>
            <person name="Gharbi K."/>
            <person name="Hall N."/>
            <person name="Watson M."/>
            <person name="Adriaenssens E.M."/>
            <person name="Foster-Nyarko E."/>
            <person name="Jarju S."/>
            <person name="Secka A."/>
            <person name="Antonio M."/>
            <person name="Oren A."/>
            <person name="Chaudhuri R.R."/>
            <person name="La Ragione R."/>
            <person name="Hildebrand F."/>
            <person name="Pallen M.J."/>
        </authorList>
    </citation>
    <scope>NUCLEOTIDE SEQUENCE</scope>
    <source>
        <strain evidence="14">ChiSjej2B20-13462</strain>
    </source>
</reference>
<comment type="function">
    <text evidence="11">Phosphorylase is an important allosteric enzyme in carbohydrate metabolism. Enzymes from different sources differ in their regulatory mechanisms and in their natural substrates. However, all known phosphorylases share catalytic and structural properties.</text>
</comment>